<reference evidence="11 12" key="1">
    <citation type="journal article" date="2019" name="Plant Biotechnol. J.">
        <title>The red bayberry genome and genetic basis of sex determination.</title>
        <authorList>
            <person name="Jia H.M."/>
            <person name="Jia H.J."/>
            <person name="Cai Q.L."/>
            <person name="Wang Y."/>
            <person name="Zhao H.B."/>
            <person name="Yang W.F."/>
            <person name="Wang G.Y."/>
            <person name="Li Y.H."/>
            <person name="Zhan D.L."/>
            <person name="Shen Y.T."/>
            <person name="Niu Q.F."/>
            <person name="Chang L."/>
            <person name="Qiu J."/>
            <person name="Zhao L."/>
            <person name="Xie H.B."/>
            <person name="Fu W.Y."/>
            <person name="Jin J."/>
            <person name="Li X.W."/>
            <person name="Jiao Y."/>
            <person name="Zhou C.C."/>
            <person name="Tu T."/>
            <person name="Chai C.Y."/>
            <person name="Gao J.L."/>
            <person name="Fan L.J."/>
            <person name="van de Weg E."/>
            <person name="Wang J.Y."/>
            <person name="Gao Z.S."/>
        </authorList>
    </citation>
    <scope>NUCLEOTIDE SEQUENCE [LARGE SCALE GENOMIC DNA]</scope>
    <source>
        <tissue evidence="11">Leaves</tissue>
    </source>
</reference>
<feature type="region of interest" description="Disordered" evidence="9">
    <location>
        <begin position="646"/>
        <end position="701"/>
    </location>
</feature>
<keyword evidence="5 8" id="KW-0175">Coiled coil</keyword>
<feature type="coiled-coil region" evidence="8">
    <location>
        <begin position="936"/>
        <end position="977"/>
    </location>
</feature>
<evidence type="ECO:0000256" key="3">
    <source>
        <dbReference type="ARBA" id="ARBA00022741"/>
    </source>
</evidence>
<protein>
    <submittedName>
        <fullName evidence="11">Kinesin-related protein 11</fullName>
    </submittedName>
</protein>
<gene>
    <name evidence="11" type="ORF">CJ030_MR3G018931</name>
</gene>
<feature type="coiled-coil region" evidence="8">
    <location>
        <begin position="767"/>
        <end position="794"/>
    </location>
</feature>
<feature type="coiled-coil region" evidence="8">
    <location>
        <begin position="405"/>
        <end position="439"/>
    </location>
</feature>
<dbReference type="PROSITE" id="PS00411">
    <property type="entry name" value="KINESIN_MOTOR_1"/>
    <property type="match status" value="1"/>
</dbReference>
<dbReference type="GO" id="GO:0008017">
    <property type="term" value="F:microtubule binding"/>
    <property type="evidence" value="ECO:0007669"/>
    <property type="project" value="InterPro"/>
</dbReference>
<feature type="compositionally biased region" description="Basic and acidic residues" evidence="9">
    <location>
        <begin position="889"/>
        <end position="903"/>
    </location>
</feature>
<dbReference type="PRINTS" id="PR00380">
    <property type="entry name" value="KINESINHEAVY"/>
</dbReference>
<dbReference type="InterPro" id="IPR001752">
    <property type="entry name" value="Kinesin_motor_dom"/>
</dbReference>
<feature type="compositionally biased region" description="Polar residues" evidence="9">
    <location>
        <begin position="35"/>
        <end position="48"/>
    </location>
</feature>
<dbReference type="PANTHER" id="PTHR47968">
    <property type="entry name" value="CENTROMERE PROTEIN E"/>
    <property type="match status" value="1"/>
</dbReference>
<feature type="domain" description="Kinesin motor" evidence="10">
    <location>
        <begin position="84"/>
        <end position="403"/>
    </location>
</feature>
<evidence type="ECO:0000256" key="9">
    <source>
        <dbReference type="SAM" id="MobiDB-lite"/>
    </source>
</evidence>
<dbReference type="Gene3D" id="3.40.850.10">
    <property type="entry name" value="Kinesin motor domain"/>
    <property type="match status" value="1"/>
</dbReference>
<keyword evidence="2" id="KW-0493">Microtubule</keyword>
<feature type="compositionally biased region" description="Basic and acidic residues" evidence="9">
    <location>
        <begin position="672"/>
        <end position="696"/>
    </location>
</feature>
<dbReference type="InterPro" id="IPR027417">
    <property type="entry name" value="P-loop_NTPase"/>
</dbReference>
<evidence type="ECO:0000313" key="12">
    <source>
        <dbReference type="Proteomes" id="UP000516437"/>
    </source>
</evidence>
<dbReference type="EMBL" id="RXIC02000021">
    <property type="protein sequence ID" value="KAB1221084.1"/>
    <property type="molecule type" value="Genomic_DNA"/>
</dbReference>
<feature type="coiled-coil region" evidence="8">
    <location>
        <begin position="465"/>
        <end position="492"/>
    </location>
</feature>
<keyword evidence="6 7" id="KW-0505">Motor protein</keyword>
<dbReference type="InterPro" id="IPR036961">
    <property type="entry name" value="Kinesin_motor_dom_sf"/>
</dbReference>
<dbReference type="PANTHER" id="PTHR47968:SF33">
    <property type="entry name" value="KINESIN-LIKE PROTEIN KIN-7C, MITOCHONDRIAL ISOFORM X1"/>
    <property type="match status" value="1"/>
</dbReference>
<keyword evidence="4 7" id="KW-0067">ATP-binding</keyword>
<dbReference type="Pfam" id="PF00225">
    <property type="entry name" value="Kinesin"/>
    <property type="match status" value="1"/>
</dbReference>
<proteinExistence type="inferred from homology"/>
<sequence length="1237" mass="137796">MSGTSSARSQRPTPSVSPFRSRKSPATKSAGRPVTPSSMTSSRQPSKLSVSPTATVSHSPSPSPSPSPPTLTLDRPDISKSKENVTVTVRFRPLSAREINKGDEIAWYADGDYMVRSEYSPSIAYGFDRVFGPATTTRHVYDVAAQHVVSGTMHGINGTVFAYGVTSSGKTHTMHGEQKSPGIIPLAVKDVFGIIQETPGREFLLRVSYLEIYNEVINDLLDSTGQNLRIREDAQGTYVEGIKEEVVLSPAHALSLIASGEEHRHVGSNNVNLLSSRSHTIFTLTIESSPRGENHGEEDVTLSQLHLIDLAGSESSKTETTGLRRKEGSYINKSLLTLGTVISKLTDGKATHIPYRDSKLTRLLQTSLGGHGRISLICTVTPASSNSEETHNTLKFAHRSKRVEIKASQNKIMDEKSLIKKYQKEISSLKQELHQLKHGMMQNPNMAGSSQEDLVNLKLQLEAGQVKLQSRLEEEEEAKAALMGRIQRLTKLILVSTKNAMPSSVPEKPGHMRRHSFGEDELAYLPDRKREYTVDDDARSYASEFSVEGRGDVTDIDELGKGYKRNKRRGMLGWFKLRERRDLGSVDVSTSRLPFDKSSFLSVSTLHQPCQVYTASEGSILSFNILIFFVFLLTLLIFCLTASQKPDNPVGSPPSADNGRSASGSLASCSKSSHDRVMCTDMKDGQRKSISRRGDESAVIDSFPGKTQAGDLFSVTVGGRRLLPTGTTVTDQMDLLCEQVKMLAGEVALCTSSLKRLSEQAASSPEDSKLMEQMQNLKDEITEKKRQIRVLEQRMIGSVEMTPHTSNRNEMSQALSKLASQLNEKTFELEIKSADNRILQEQLQMKISENSEMQETVLLLRQQLNSLSNKSSRNSKKNSDTGAIPSKTCSEELVEKNNEERKGFGPCEENYVDENTPTSVMSLSRVFSPEGCKESNSDLKSQVHVQAAEIEFLKQEKVRLTEDKDGLEIQTRKLAEEASYAEELAGAAAVELRNLAQEVTKLSYENAKLTGDLAAAREAHRRSTCCQRSALYDLKQYSTNVQTEGHPRNPEEVLVQEIQKELNARYQREAVLETALSERDQTESELQQRLDEAKQREEILENELANMWVLVAKLRMSGTSDDDMAFKRVHDLDISQTRAKDGFLRSLGHSYRMFKEDEPYKEMDKMSTLEDLRASYLKERRRSTELESLVSRLKGEDITGLDVSALEELQNLHVEAITKISHAKCVNHGFWHSEMNP</sequence>
<dbReference type="CDD" id="cd01374">
    <property type="entry name" value="KISc_CENP_E"/>
    <property type="match status" value="1"/>
</dbReference>
<dbReference type="InterPro" id="IPR019821">
    <property type="entry name" value="Kinesin_motor_CS"/>
</dbReference>
<dbReference type="PROSITE" id="PS50067">
    <property type="entry name" value="KINESIN_MOTOR_2"/>
    <property type="match status" value="1"/>
</dbReference>
<evidence type="ECO:0000256" key="7">
    <source>
        <dbReference type="PROSITE-ProRule" id="PRU00283"/>
    </source>
</evidence>
<evidence type="ECO:0000256" key="4">
    <source>
        <dbReference type="ARBA" id="ARBA00022840"/>
    </source>
</evidence>
<dbReference type="InterPro" id="IPR027640">
    <property type="entry name" value="Kinesin-like_fam"/>
</dbReference>
<feature type="binding site" evidence="7">
    <location>
        <begin position="164"/>
        <end position="171"/>
    </location>
    <ligand>
        <name>ATP</name>
        <dbReference type="ChEBI" id="CHEBI:30616"/>
    </ligand>
</feature>
<evidence type="ECO:0000256" key="8">
    <source>
        <dbReference type="SAM" id="Coils"/>
    </source>
</evidence>
<feature type="compositionally biased region" description="Low complexity" evidence="9">
    <location>
        <begin position="661"/>
        <end position="671"/>
    </location>
</feature>
<evidence type="ECO:0000256" key="5">
    <source>
        <dbReference type="ARBA" id="ARBA00023054"/>
    </source>
</evidence>
<dbReference type="SMART" id="SM00129">
    <property type="entry name" value="KISc"/>
    <property type="match status" value="1"/>
</dbReference>
<dbReference type="GO" id="GO:0003777">
    <property type="term" value="F:microtubule motor activity"/>
    <property type="evidence" value="ECO:0007669"/>
    <property type="project" value="InterPro"/>
</dbReference>
<feature type="region of interest" description="Disordered" evidence="9">
    <location>
        <begin position="1"/>
        <end position="79"/>
    </location>
</feature>
<dbReference type="GO" id="GO:0007018">
    <property type="term" value="P:microtubule-based movement"/>
    <property type="evidence" value="ECO:0007669"/>
    <property type="project" value="InterPro"/>
</dbReference>
<organism evidence="11 12">
    <name type="scientific">Morella rubra</name>
    <name type="common">Chinese bayberry</name>
    <dbReference type="NCBI Taxonomy" id="262757"/>
    <lineage>
        <taxon>Eukaryota</taxon>
        <taxon>Viridiplantae</taxon>
        <taxon>Streptophyta</taxon>
        <taxon>Embryophyta</taxon>
        <taxon>Tracheophyta</taxon>
        <taxon>Spermatophyta</taxon>
        <taxon>Magnoliopsida</taxon>
        <taxon>eudicotyledons</taxon>
        <taxon>Gunneridae</taxon>
        <taxon>Pentapetalae</taxon>
        <taxon>rosids</taxon>
        <taxon>fabids</taxon>
        <taxon>Fagales</taxon>
        <taxon>Myricaceae</taxon>
        <taxon>Morella</taxon>
    </lineage>
</organism>
<dbReference type="GO" id="GO:0005874">
    <property type="term" value="C:microtubule"/>
    <property type="evidence" value="ECO:0007669"/>
    <property type="project" value="UniProtKB-KW"/>
</dbReference>
<dbReference type="GO" id="GO:0005524">
    <property type="term" value="F:ATP binding"/>
    <property type="evidence" value="ECO:0007669"/>
    <property type="project" value="UniProtKB-UniRule"/>
</dbReference>
<evidence type="ECO:0000256" key="1">
    <source>
        <dbReference type="ARBA" id="ARBA00007310"/>
    </source>
</evidence>
<evidence type="ECO:0000259" key="10">
    <source>
        <dbReference type="PROSITE" id="PS50067"/>
    </source>
</evidence>
<feature type="coiled-coil region" evidence="8">
    <location>
        <begin position="1072"/>
        <end position="1103"/>
    </location>
</feature>
<evidence type="ECO:0000256" key="6">
    <source>
        <dbReference type="ARBA" id="ARBA00023175"/>
    </source>
</evidence>
<evidence type="ECO:0000313" key="11">
    <source>
        <dbReference type="EMBL" id="KAB1221084.1"/>
    </source>
</evidence>
<dbReference type="OrthoDB" id="3176171at2759"/>
<dbReference type="FunFam" id="3.40.850.10:FF:000014">
    <property type="entry name" value="Kinesin-like protein KIN-7G"/>
    <property type="match status" value="1"/>
</dbReference>
<name>A0A6A1W740_9ROSI</name>
<comment type="caution">
    <text evidence="11">The sequence shown here is derived from an EMBL/GenBank/DDBJ whole genome shotgun (WGS) entry which is preliminary data.</text>
</comment>
<comment type="similarity">
    <text evidence="1">Belongs to the TRAFAC class myosin-kinesin ATPase superfamily. Kinesin family. KIN-7 subfamily.</text>
</comment>
<accession>A0A6A1W740</accession>
<dbReference type="SUPFAM" id="SSF52540">
    <property type="entry name" value="P-loop containing nucleoside triphosphate hydrolases"/>
    <property type="match status" value="1"/>
</dbReference>
<keyword evidence="3 7" id="KW-0547">Nucleotide-binding</keyword>
<feature type="compositionally biased region" description="Low complexity" evidence="9">
    <location>
        <begin position="49"/>
        <end position="60"/>
    </location>
</feature>
<feature type="region of interest" description="Disordered" evidence="9">
    <location>
        <begin position="867"/>
        <end position="910"/>
    </location>
</feature>
<dbReference type="Proteomes" id="UP000516437">
    <property type="component" value="Chromosome 3"/>
</dbReference>
<keyword evidence="12" id="KW-1185">Reference proteome</keyword>
<evidence type="ECO:0000256" key="2">
    <source>
        <dbReference type="ARBA" id="ARBA00022701"/>
    </source>
</evidence>
<feature type="compositionally biased region" description="Polar residues" evidence="9">
    <location>
        <begin position="1"/>
        <end position="18"/>
    </location>
</feature>
<dbReference type="AlphaFoldDB" id="A0A6A1W740"/>